<proteinExistence type="predicted"/>
<feature type="compositionally biased region" description="Acidic residues" evidence="1">
    <location>
        <begin position="26"/>
        <end position="46"/>
    </location>
</feature>
<evidence type="ECO:0000313" key="3">
    <source>
        <dbReference type="Proteomes" id="UP000050525"/>
    </source>
</evidence>
<reference evidence="2 3" key="1">
    <citation type="journal article" date="2012" name="Genome Biol.">
        <title>Sequencing three crocodilian genomes to illuminate the evolution of archosaurs and amniotes.</title>
        <authorList>
            <person name="St John J.A."/>
            <person name="Braun E.L."/>
            <person name="Isberg S.R."/>
            <person name="Miles L.G."/>
            <person name="Chong A.Y."/>
            <person name="Gongora J."/>
            <person name="Dalzell P."/>
            <person name="Moran C."/>
            <person name="Bed'hom B."/>
            <person name="Abzhanov A."/>
            <person name="Burgess S.C."/>
            <person name="Cooksey A.M."/>
            <person name="Castoe T.A."/>
            <person name="Crawford N.G."/>
            <person name="Densmore L.D."/>
            <person name="Drew J.C."/>
            <person name="Edwards S.V."/>
            <person name="Faircloth B.C."/>
            <person name="Fujita M.K."/>
            <person name="Greenwold M.J."/>
            <person name="Hoffmann F.G."/>
            <person name="Howard J.M."/>
            <person name="Iguchi T."/>
            <person name="Janes D.E."/>
            <person name="Khan S.Y."/>
            <person name="Kohno S."/>
            <person name="de Koning A.J."/>
            <person name="Lance S.L."/>
            <person name="McCarthy F.M."/>
            <person name="McCormack J.E."/>
            <person name="Merchant M.E."/>
            <person name="Peterson D.G."/>
            <person name="Pollock D.D."/>
            <person name="Pourmand N."/>
            <person name="Raney B.J."/>
            <person name="Roessler K.A."/>
            <person name="Sanford J.R."/>
            <person name="Sawyer R.H."/>
            <person name="Schmidt C.J."/>
            <person name="Triplett E.W."/>
            <person name="Tuberville T.D."/>
            <person name="Venegas-Anaya M."/>
            <person name="Howard J.T."/>
            <person name="Jarvis E.D."/>
            <person name="Guillette L.J.Jr."/>
            <person name="Glenn T.C."/>
            <person name="Green R.E."/>
            <person name="Ray D.A."/>
        </authorList>
    </citation>
    <scope>NUCLEOTIDE SEQUENCE [LARGE SCALE GENOMIC DNA]</scope>
    <source>
        <strain evidence="2">KSC_2009_1</strain>
    </source>
</reference>
<evidence type="ECO:0000256" key="1">
    <source>
        <dbReference type="SAM" id="MobiDB-lite"/>
    </source>
</evidence>
<evidence type="ECO:0000313" key="2">
    <source>
        <dbReference type="EMBL" id="KYO41931.1"/>
    </source>
</evidence>
<accession>A0A151NYH6</accession>
<feature type="region of interest" description="Disordered" evidence="1">
    <location>
        <begin position="1"/>
        <end position="144"/>
    </location>
</feature>
<organism evidence="2 3">
    <name type="scientific">Alligator mississippiensis</name>
    <name type="common">American alligator</name>
    <dbReference type="NCBI Taxonomy" id="8496"/>
    <lineage>
        <taxon>Eukaryota</taxon>
        <taxon>Metazoa</taxon>
        <taxon>Chordata</taxon>
        <taxon>Craniata</taxon>
        <taxon>Vertebrata</taxon>
        <taxon>Euteleostomi</taxon>
        <taxon>Archelosauria</taxon>
        <taxon>Archosauria</taxon>
        <taxon>Crocodylia</taxon>
        <taxon>Alligatoridae</taxon>
        <taxon>Alligatorinae</taxon>
        <taxon>Alligator</taxon>
    </lineage>
</organism>
<dbReference type="EMBL" id="AKHW03001506">
    <property type="protein sequence ID" value="KYO41931.1"/>
    <property type="molecule type" value="Genomic_DNA"/>
</dbReference>
<dbReference type="AlphaFoldDB" id="A0A151NYH6"/>
<name>A0A151NYH6_ALLMI</name>
<protein>
    <submittedName>
        <fullName evidence="2">cAMP-specific 3',5'-cyclic phosphodiesterase 4D-like</fullName>
    </submittedName>
</protein>
<comment type="caution">
    <text evidence="2">The sequence shown here is derived from an EMBL/GenBank/DDBJ whole genome shotgun (WGS) entry which is preliminary data.</text>
</comment>
<sequence>MIPRSPSPPPEAPEPSPDKFELELTLAEDGESEPEEAESPLEEDTSGSDSKTLPMDDSESTETELLSASSAGQDSPPPGHGSPHRSAPARQEQALNFDHQGPGLRTLSPPEGSAPPEPGRGGSQGDREMNLDSEGNVTFLPLGT</sequence>
<gene>
    <name evidence="2" type="ORF">Y1Q_0016271</name>
</gene>
<dbReference type="Proteomes" id="UP000050525">
    <property type="component" value="Unassembled WGS sequence"/>
</dbReference>
<feature type="compositionally biased region" description="Pro residues" evidence="1">
    <location>
        <begin position="1"/>
        <end position="15"/>
    </location>
</feature>
<keyword evidence="3" id="KW-1185">Reference proteome</keyword>
<dbReference type="STRING" id="8496.A0A151NYH6"/>